<name>A0AAE9YSE8_9GAMM</name>
<organism evidence="2 3">
    <name type="scientific">Thalassomonas actiniarum</name>
    <dbReference type="NCBI Taxonomy" id="485447"/>
    <lineage>
        <taxon>Bacteria</taxon>
        <taxon>Pseudomonadati</taxon>
        <taxon>Pseudomonadota</taxon>
        <taxon>Gammaproteobacteria</taxon>
        <taxon>Alteromonadales</taxon>
        <taxon>Colwelliaceae</taxon>
        <taxon>Thalassomonas</taxon>
    </lineage>
</organism>
<evidence type="ECO:0000259" key="1">
    <source>
        <dbReference type="PROSITE" id="PS50837"/>
    </source>
</evidence>
<dbReference type="PANTHER" id="PTHR46844:SF1">
    <property type="entry name" value="SLR5058 PROTEIN"/>
    <property type="match status" value="1"/>
</dbReference>
<sequence length="1049" mass="118476">MAKHPLRLLDPTNNGRGDLFTRLVSDLFYALGYDNLRFDVHKTGREIDIEGRHRHESRLVIAECKAHAKPIGGADLNKILGAVTREREKGQPVAGYFVSLGGFTESAIEQERGSSEQTRIIPIDTKGVITELTRSNIIITQEKAVERAGRCAEHARLDSQAQFNSSELLGHPLGYIWALYYELGKDVTHFALVHADGNPLSETAAAQVIEADRKCKGSLHKLTYLAPPPASPDRKTLTAEALEHYKNWLNKVCGYIQLDGLPAEGTIASKQMTLENLFVPLKLQVQSNAQEDDESTQEPEAKIHPVGEFITNQNRFSILAKPGGGKSTLLKRLAVAYADPDRRSCSEDGLPERDWLPLLLRCRDLRERTREPIRELLCDLGRHTEMDDNYAAAFRELVDDALNSGRALLLVDGLDEFSDAAARTTFANNLRVFLGMYPHTALVVTSREAGFRQVAGVIASVCVPTTMASFDKNDVHTLCKRWHAEVLPDTGENREEAIKLAKTIWSNKRIRALAENPLMLTTLLVVKRNVGELPTKRVKLYAAAINVLIRTWNVEGFAPLNEEETLARLSYIAVAMMRQGKQRIGKRQLLKLLQQAQKELEAELAYADIKPNKFIERVEYRSSLLMQTGYEDIDGVLEEVYEFRHLTFQEYLAARGLVEEQYPGRDDAAELSDLLEPYFKDESWREVVPLSAVLANRKSERLIQRLTEICATKELKHSLSDMTESHVALLRKCVLDEIQVRESTLRDALRQLARYASEEMLPGSTIHIIRGKFGRVFQEVAEDAFFGQSEDWVNYQSVIMDLGIEQFFGDRHFQMSAQAAAKLEHALTNGDPIQQGKAANTIAWSAFQAHNNGDKDFATLTERFRPLRYRIEGLLGEEENPLTLSMAVAMIWMGIAGLTDNPPDKEAMLTLFRLWQNAQNHEVRRIAKWAFGMQPLLPRDAIDVAVWGDCETLINNKTQFNEEEECGSLVLAWYRGQPWSDAHLLEKLKEILSDKKNTIWVNRFPALFHLLNALGEPGRQALAEWKQNAKTEILNKLGSNIRRVLELED</sequence>
<dbReference type="InterPro" id="IPR011335">
    <property type="entry name" value="Restrct_endonuc-II-like"/>
</dbReference>
<dbReference type="Gene3D" id="3.40.50.300">
    <property type="entry name" value="P-loop containing nucleotide triphosphate hydrolases"/>
    <property type="match status" value="1"/>
</dbReference>
<feature type="domain" description="NACHT" evidence="1">
    <location>
        <begin position="314"/>
        <end position="447"/>
    </location>
</feature>
<reference evidence="2 3" key="2">
    <citation type="journal article" date="2022" name="Mar. Drugs">
        <title>Bioassay-Guided Fractionation Leads to the Detection of Cholic Acid Generated by the Rare Thalassomonas sp.</title>
        <authorList>
            <person name="Pheiffer F."/>
            <person name="Schneider Y.K."/>
            <person name="Hansen E.H."/>
            <person name="Andersen J.H."/>
            <person name="Isaksson J."/>
            <person name="Busche T."/>
            <person name="R C."/>
            <person name="Kalinowski J."/>
            <person name="Zyl L.V."/>
            <person name="Trindade M."/>
        </authorList>
    </citation>
    <scope>NUCLEOTIDE SEQUENCE [LARGE SCALE GENOMIC DNA]</scope>
    <source>
        <strain evidence="2 3">A5K-106</strain>
    </source>
</reference>
<evidence type="ECO:0000313" key="2">
    <source>
        <dbReference type="EMBL" id="WDD99434.1"/>
    </source>
</evidence>
<reference evidence="2 3" key="1">
    <citation type="journal article" date="2015" name="Genome Announc.">
        <title>Draft Genome Sequences of Marine Isolates of Thalassomonas viridans and Thalassomonas actiniarum.</title>
        <authorList>
            <person name="Olonade I."/>
            <person name="van Zyl L.J."/>
            <person name="Trindade M."/>
        </authorList>
    </citation>
    <scope>NUCLEOTIDE SEQUENCE [LARGE SCALE GENOMIC DNA]</scope>
    <source>
        <strain evidence="2 3">A5K-106</strain>
    </source>
</reference>
<dbReference type="EMBL" id="CP059735">
    <property type="protein sequence ID" value="WDD99434.1"/>
    <property type="molecule type" value="Genomic_DNA"/>
</dbReference>
<dbReference type="Pfam" id="PF04471">
    <property type="entry name" value="Mrr_cat"/>
    <property type="match status" value="1"/>
</dbReference>
<dbReference type="PANTHER" id="PTHR46844">
    <property type="entry name" value="SLR5058 PROTEIN"/>
    <property type="match status" value="1"/>
</dbReference>
<dbReference type="KEGG" id="tact:SG35_001750"/>
<gene>
    <name evidence="2" type="ORF">SG35_001750</name>
</gene>
<dbReference type="SUPFAM" id="SSF52980">
    <property type="entry name" value="Restriction endonuclease-like"/>
    <property type="match status" value="1"/>
</dbReference>
<dbReference type="PROSITE" id="PS50837">
    <property type="entry name" value="NACHT"/>
    <property type="match status" value="1"/>
</dbReference>
<dbReference type="InterPro" id="IPR007560">
    <property type="entry name" value="Restrct_endonuc_IV_Mrr"/>
</dbReference>
<protein>
    <submittedName>
        <fullName evidence="2">NACHT domain-containing protein</fullName>
    </submittedName>
</protein>
<dbReference type="RefSeq" id="WP_044834066.1">
    <property type="nucleotide sequence ID" value="NZ_CP059735.1"/>
</dbReference>
<dbReference type="InterPro" id="IPR027417">
    <property type="entry name" value="P-loop_NTPase"/>
</dbReference>
<dbReference type="AlphaFoldDB" id="A0AAE9YSE8"/>
<dbReference type="SUPFAM" id="SSF52540">
    <property type="entry name" value="P-loop containing nucleoside triphosphate hydrolases"/>
    <property type="match status" value="1"/>
</dbReference>
<dbReference type="InterPro" id="IPR007111">
    <property type="entry name" value="NACHT_NTPase"/>
</dbReference>
<dbReference type="Gene3D" id="3.40.1350.10">
    <property type="match status" value="1"/>
</dbReference>
<dbReference type="GO" id="GO:0003677">
    <property type="term" value="F:DNA binding"/>
    <property type="evidence" value="ECO:0007669"/>
    <property type="project" value="InterPro"/>
</dbReference>
<keyword evidence="3" id="KW-1185">Reference proteome</keyword>
<dbReference type="GO" id="GO:0009307">
    <property type="term" value="P:DNA restriction-modification system"/>
    <property type="evidence" value="ECO:0007669"/>
    <property type="project" value="InterPro"/>
</dbReference>
<accession>A0AAE9YSE8</accession>
<proteinExistence type="predicted"/>
<dbReference type="Proteomes" id="UP000032568">
    <property type="component" value="Chromosome"/>
</dbReference>
<dbReference type="Pfam" id="PF05729">
    <property type="entry name" value="NACHT"/>
    <property type="match status" value="1"/>
</dbReference>
<dbReference type="InterPro" id="IPR011856">
    <property type="entry name" value="tRNA_endonuc-like_dom_sf"/>
</dbReference>
<evidence type="ECO:0000313" key="3">
    <source>
        <dbReference type="Proteomes" id="UP000032568"/>
    </source>
</evidence>
<dbReference type="GO" id="GO:0004519">
    <property type="term" value="F:endonuclease activity"/>
    <property type="evidence" value="ECO:0007669"/>
    <property type="project" value="InterPro"/>
</dbReference>